<evidence type="ECO:0000313" key="2">
    <source>
        <dbReference type="Proteomes" id="UP000249134"/>
    </source>
</evidence>
<organism evidence="1 2">
    <name type="scientific">Lederbergia lenta</name>
    <name type="common">Bacillus lentus</name>
    <dbReference type="NCBI Taxonomy" id="1467"/>
    <lineage>
        <taxon>Bacteria</taxon>
        <taxon>Bacillati</taxon>
        <taxon>Bacillota</taxon>
        <taxon>Bacilli</taxon>
        <taxon>Bacillales</taxon>
        <taxon>Bacillaceae</taxon>
        <taxon>Lederbergia</taxon>
    </lineage>
</organism>
<reference evidence="1 2" key="1">
    <citation type="submission" date="2018-06" db="EMBL/GenBank/DDBJ databases">
        <authorList>
            <consortium name="Pathogen Informatics"/>
            <person name="Doyle S."/>
        </authorList>
    </citation>
    <scope>NUCLEOTIDE SEQUENCE [LARGE SCALE GENOMIC DNA]</scope>
    <source>
        <strain evidence="1 2">NCTC4824</strain>
    </source>
</reference>
<name>A0A2X4WCD0_LEDLE</name>
<protein>
    <submittedName>
        <fullName evidence="1">Uncharacterized protein</fullName>
    </submittedName>
</protein>
<keyword evidence="2" id="KW-1185">Reference proteome</keyword>
<proteinExistence type="predicted"/>
<dbReference type="KEGG" id="blen:NCTC4824_02944"/>
<evidence type="ECO:0000313" key="1">
    <source>
        <dbReference type="EMBL" id="SQI60841.1"/>
    </source>
</evidence>
<dbReference type="Proteomes" id="UP000249134">
    <property type="component" value="Chromosome 1"/>
</dbReference>
<dbReference type="AlphaFoldDB" id="A0A2X4WCD0"/>
<sequence length="50" mass="5591">MGTTSLGNLTNLIVKRSNLLGLFLMNVLPKAIEFRESELSYLLIIALTHM</sequence>
<accession>A0A2X4WCD0</accession>
<gene>
    <name evidence="1" type="ORF">NCTC4824_02944</name>
</gene>
<dbReference type="STRING" id="1348624.GCA_001591545_01992"/>
<dbReference type="EMBL" id="LS483476">
    <property type="protein sequence ID" value="SQI60841.1"/>
    <property type="molecule type" value="Genomic_DNA"/>
</dbReference>